<dbReference type="InterPro" id="IPR036259">
    <property type="entry name" value="MFS_trans_sf"/>
</dbReference>
<keyword evidence="8" id="KW-1185">Reference proteome</keyword>
<evidence type="ECO:0000256" key="3">
    <source>
        <dbReference type="ARBA" id="ARBA00022989"/>
    </source>
</evidence>
<accession>A0A939DD70</accession>
<evidence type="ECO:0000259" key="6">
    <source>
        <dbReference type="PROSITE" id="PS50850"/>
    </source>
</evidence>
<feature type="transmembrane region" description="Helical" evidence="5">
    <location>
        <begin position="328"/>
        <end position="351"/>
    </location>
</feature>
<comment type="subcellular location">
    <subcellularLocation>
        <location evidence="1">Membrane</location>
        <topology evidence="1">Multi-pass membrane protein</topology>
    </subcellularLocation>
</comment>
<feature type="transmembrane region" description="Helical" evidence="5">
    <location>
        <begin position="58"/>
        <end position="78"/>
    </location>
</feature>
<feature type="transmembrane region" description="Helical" evidence="5">
    <location>
        <begin position="238"/>
        <end position="258"/>
    </location>
</feature>
<keyword evidence="2 5" id="KW-0812">Transmembrane</keyword>
<feature type="domain" description="Major facilitator superfamily (MFS) profile" evidence="6">
    <location>
        <begin position="1"/>
        <end position="380"/>
    </location>
</feature>
<gene>
    <name evidence="7" type="ORF">JYP50_04880</name>
</gene>
<evidence type="ECO:0000313" key="8">
    <source>
        <dbReference type="Proteomes" id="UP000664303"/>
    </source>
</evidence>
<dbReference type="SUPFAM" id="SSF103473">
    <property type="entry name" value="MFS general substrate transporter"/>
    <property type="match status" value="1"/>
</dbReference>
<dbReference type="InterPro" id="IPR011701">
    <property type="entry name" value="MFS"/>
</dbReference>
<reference evidence="7" key="1">
    <citation type="submission" date="2021-02" db="EMBL/GenBank/DDBJ databases">
        <title>PHA producing bacteria isolated from coastal sediment in Guangdong, Shenzhen.</title>
        <authorList>
            <person name="Zheng W."/>
            <person name="Yu S."/>
            <person name="Huang Y."/>
        </authorList>
    </citation>
    <scope>NUCLEOTIDE SEQUENCE</scope>
    <source>
        <strain evidence="7">TN14-10</strain>
    </source>
</reference>
<evidence type="ECO:0000313" key="7">
    <source>
        <dbReference type="EMBL" id="MBN7795910.1"/>
    </source>
</evidence>
<feature type="transmembrane region" description="Helical" evidence="5">
    <location>
        <begin position="270"/>
        <end position="288"/>
    </location>
</feature>
<feature type="transmembrane region" description="Helical" evidence="5">
    <location>
        <begin position="90"/>
        <end position="117"/>
    </location>
</feature>
<dbReference type="Pfam" id="PF07690">
    <property type="entry name" value="MFS_1"/>
    <property type="match status" value="1"/>
</dbReference>
<dbReference type="EMBL" id="JAFKCZ010000003">
    <property type="protein sequence ID" value="MBN7795910.1"/>
    <property type="molecule type" value="Genomic_DNA"/>
</dbReference>
<sequence length="380" mass="39440">MATAIGQSLVFAILAPLGREVNLGELQITSIIAVSALVFSSVSPRWGRFSDRVGRKPVIITGLVGYTLGTLLFTSVFYAGLAGLLSGLTLYAALLLARCSQAVIMSATAPATTAYAADNSSPHHRTRTMARLGTANSLGTILGPAVSGALATFGLLAPLYFAAGLAALAAVLIWRALPPTAPEDLTARQHRSRLKFSDPRVRHYLTSTVGLFVGYSCIQQTLGFLLQDKLGLNGIETAQLTGAALMISAVFTFTVQMTAMQRLNLSPTQFLRLAMLALLVGAGLIASFPNFVVLAMGMGCLGIGLGLGMPAAAAGASLAVSTAEQGSVAGLITACPGLGFVVGPLVGGLLYQLHGPLAPLFSAFVFFVVLVLLTLHDRKH</sequence>
<name>A0A939DD70_9GAMM</name>
<dbReference type="PRINTS" id="PR01035">
    <property type="entry name" value="TCRTETA"/>
</dbReference>
<keyword evidence="4 5" id="KW-0472">Membrane</keyword>
<evidence type="ECO:0000256" key="2">
    <source>
        <dbReference type="ARBA" id="ARBA00022692"/>
    </source>
</evidence>
<comment type="caution">
    <text evidence="7">The sequence shown here is derived from an EMBL/GenBank/DDBJ whole genome shotgun (WGS) entry which is preliminary data.</text>
</comment>
<dbReference type="Proteomes" id="UP000664303">
    <property type="component" value="Unassembled WGS sequence"/>
</dbReference>
<evidence type="ECO:0000256" key="5">
    <source>
        <dbReference type="SAM" id="Phobius"/>
    </source>
</evidence>
<proteinExistence type="predicted"/>
<keyword evidence="3 5" id="KW-1133">Transmembrane helix</keyword>
<feature type="transmembrane region" description="Helical" evidence="5">
    <location>
        <begin position="28"/>
        <end position="46"/>
    </location>
</feature>
<dbReference type="InterPro" id="IPR001958">
    <property type="entry name" value="Tet-R_TetA/multi-R_MdtG-like"/>
</dbReference>
<dbReference type="GO" id="GO:0016020">
    <property type="term" value="C:membrane"/>
    <property type="evidence" value="ECO:0007669"/>
    <property type="project" value="UniProtKB-SubCell"/>
</dbReference>
<organism evidence="7 8">
    <name type="scientific">Parahaliea mediterranea</name>
    <dbReference type="NCBI Taxonomy" id="651086"/>
    <lineage>
        <taxon>Bacteria</taxon>
        <taxon>Pseudomonadati</taxon>
        <taxon>Pseudomonadota</taxon>
        <taxon>Gammaproteobacteria</taxon>
        <taxon>Cellvibrionales</taxon>
        <taxon>Halieaceae</taxon>
        <taxon>Parahaliea</taxon>
    </lineage>
</organism>
<dbReference type="PROSITE" id="PS50850">
    <property type="entry name" value="MFS"/>
    <property type="match status" value="1"/>
</dbReference>
<evidence type="ECO:0000256" key="1">
    <source>
        <dbReference type="ARBA" id="ARBA00004141"/>
    </source>
</evidence>
<dbReference type="PANTHER" id="PTHR23546:SF1">
    <property type="entry name" value="MEMBRANE PROTEIN"/>
    <property type="match status" value="1"/>
</dbReference>
<feature type="transmembrane region" description="Helical" evidence="5">
    <location>
        <begin position="204"/>
        <end position="226"/>
    </location>
</feature>
<dbReference type="Gene3D" id="1.20.1250.20">
    <property type="entry name" value="MFS general substrate transporter like domains"/>
    <property type="match status" value="1"/>
</dbReference>
<dbReference type="InterPro" id="IPR020846">
    <property type="entry name" value="MFS_dom"/>
</dbReference>
<feature type="transmembrane region" description="Helical" evidence="5">
    <location>
        <begin position="294"/>
        <end position="316"/>
    </location>
</feature>
<protein>
    <submittedName>
        <fullName evidence="7">MFS transporter</fullName>
    </submittedName>
</protein>
<feature type="transmembrane region" description="Helical" evidence="5">
    <location>
        <begin position="357"/>
        <end position="375"/>
    </location>
</feature>
<feature type="transmembrane region" description="Helical" evidence="5">
    <location>
        <begin position="159"/>
        <end position="177"/>
    </location>
</feature>
<dbReference type="AlphaFoldDB" id="A0A939DD70"/>
<evidence type="ECO:0000256" key="4">
    <source>
        <dbReference type="ARBA" id="ARBA00023136"/>
    </source>
</evidence>
<dbReference type="PANTHER" id="PTHR23546">
    <property type="entry name" value="TRANSPORT PROTEIN"/>
    <property type="match status" value="1"/>
</dbReference>
<dbReference type="GO" id="GO:0022857">
    <property type="term" value="F:transmembrane transporter activity"/>
    <property type="evidence" value="ECO:0007669"/>
    <property type="project" value="InterPro"/>
</dbReference>